<evidence type="ECO:0000313" key="7">
    <source>
        <dbReference type="EMBL" id="MPM25825.1"/>
    </source>
</evidence>
<dbReference type="SUPFAM" id="SSF55874">
    <property type="entry name" value="ATPase domain of HSP90 chaperone/DNA topoisomerase II/histidine kinase"/>
    <property type="match status" value="1"/>
</dbReference>
<comment type="catalytic activity">
    <reaction evidence="1">
        <text>ATP + protein L-histidine = ADP + protein N-phospho-L-histidine.</text>
        <dbReference type="EC" id="2.7.13.3"/>
    </reaction>
</comment>
<evidence type="ECO:0000256" key="2">
    <source>
        <dbReference type="ARBA" id="ARBA00012438"/>
    </source>
</evidence>
<organism evidence="7">
    <name type="scientific">bioreactor metagenome</name>
    <dbReference type="NCBI Taxonomy" id="1076179"/>
    <lineage>
        <taxon>unclassified sequences</taxon>
        <taxon>metagenomes</taxon>
        <taxon>ecological metagenomes</taxon>
    </lineage>
</organism>
<dbReference type="Gene3D" id="3.30.565.10">
    <property type="entry name" value="Histidine kinase-like ATPase, C-terminal domain"/>
    <property type="match status" value="1"/>
</dbReference>
<proteinExistence type="predicted"/>
<dbReference type="PANTHER" id="PTHR43711">
    <property type="entry name" value="TWO-COMPONENT HISTIDINE KINASE"/>
    <property type="match status" value="1"/>
</dbReference>
<protein>
    <recommendedName>
        <fullName evidence="2">histidine kinase</fullName>
        <ecNumber evidence="2">2.7.13.3</ecNumber>
    </recommendedName>
</protein>
<dbReference type="InterPro" id="IPR003594">
    <property type="entry name" value="HATPase_dom"/>
</dbReference>
<dbReference type="PROSITE" id="PS50109">
    <property type="entry name" value="HIS_KIN"/>
    <property type="match status" value="1"/>
</dbReference>
<keyword evidence="3 7" id="KW-0808">Transferase</keyword>
<dbReference type="InterPro" id="IPR004358">
    <property type="entry name" value="Sig_transdc_His_kin-like_C"/>
</dbReference>
<dbReference type="CDD" id="cd00075">
    <property type="entry name" value="HATPase"/>
    <property type="match status" value="1"/>
</dbReference>
<keyword evidence="4" id="KW-0418">Kinase</keyword>
<sequence length="273" mass="30410">MENYERKEAQLLASLFPSIAAQLRGMLSGLYLAATALAPAEEREKNPELDRRAARLDQNYYQLLRLVNCLSAAARLDTQTPLPMQDCDLVGLVRETCDEAEQLAQFLKLELTFNCTLPQLICSANADSIRQLLFQLLSNAFKFTPAGGTVTVTLKRQEDQALLEVADTGCGIDDLQMKALFDRYTHIELRDPPPHGLGLGLPLCLRIAEDHGGRMMAESKLDIGSRFMVRFPIRHTNRSNLSDAKFDYTGGFNRALLGLADALPTEAFSIYNR</sequence>
<dbReference type="GO" id="GO:0000160">
    <property type="term" value="P:phosphorelay signal transduction system"/>
    <property type="evidence" value="ECO:0007669"/>
    <property type="project" value="UniProtKB-KW"/>
</dbReference>
<evidence type="ECO:0000256" key="4">
    <source>
        <dbReference type="ARBA" id="ARBA00022777"/>
    </source>
</evidence>
<evidence type="ECO:0000256" key="5">
    <source>
        <dbReference type="ARBA" id="ARBA00023012"/>
    </source>
</evidence>
<dbReference type="EMBL" id="VSSQ01004586">
    <property type="protein sequence ID" value="MPM25825.1"/>
    <property type="molecule type" value="Genomic_DNA"/>
</dbReference>
<dbReference type="AlphaFoldDB" id="A0A644YBA9"/>
<dbReference type="InterPro" id="IPR050736">
    <property type="entry name" value="Sensor_HK_Regulatory"/>
</dbReference>
<reference evidence="7" key="1">
    <citation type="submission" date="2019-08" db="EMBL/GenBank/DDBJ databases">
        <authorList>
            <person name="Kucharzyk K."/>
            <person name="Murdoch R.W."/>
            <person name="Higgins S."/>
            <person name="Loffler F."/>
        </authorList>
    </citation>
    <scope>NUCLEOTIDE SEQUENCE</scope>
</reference>
<dbReference type="InterPro" id="IPR036890">
    <property type="entry name" value="HATPase_C_sf"/>
</dbReference>
<name>A0A644YBA9_9ZZZZ</name>
<keyword evidence="5" id="KW-0902">Two-component regulatory system</keyword>
<dbReference type="SMART" id="SM00387">
    <property type="entry name" value="HATPase_c"/>
    <property type="match status" value="1"/>
</dbReference>
<dbReference type="PANTHER" id="PTHR43711:SF1">
    <property type="entry name" value="HISTIDINE KINASE 1"/>
    <property type="match status" value="1"/>
</dbReference>
<evidence type="ECO:0000256" key="1">
    <source>
        <dbReference type="ARBA" id="ARBA00000085"/>
    </source>
</evidence>
<accession>A0A644YBA9</accession>
<comment type="caution">
    <text evidence="7">The sequence shown here is derived from an EMBL/GenBank/DDBJ whole genome shotgun (WGS) entry which is preliminary data.</text>
</comment>
<dbReference type="GO" id="GO:0004673">
    <property type="term" value="F:protein histidine kinase activity"/>
    <property type="evidence" value="ECO:0007669"/>
    <property type="project" value="UniProtKB-EC"/>
</dbReference>
<feature type="domain" description="Histidine kinase" evidence="6">
    <location>
        <begin position="18"/>
        <end position="235"/>
    </location>
</feature>
<dbReference type="InterPro" id="IPR005467">
    <property type="entry name" value="His_kinase_dom"/>
</dbReference>
<gene>
    <name evidence="7" type="primary">srrB_1</name>
    <name evidence="7" type="ORF">SDC9_72325</name>
</gene>
<evidence type="ECO:0000256" key="3">
    <source>
        <dbReference type="ARBA" id="ARBA00022679"/>
    </source>
</evidence>
<evidence type="ECO:0000259" key="6">
    <source>
        <dbReference type="PROSITE" id="PS50109"/>
    </source>
</evidence>
<dbReference type="Pfam" id="PF02518">
    <property type="entry name" value="HATPase_c"/>
    <property type="match status" value="1"/>
</dbReference>
<dbReference type="EC" id="2.7.13.3" evidence="2"/>
<dbReference type="PRINTS" id="PR00344">
    <property type="entry name" value="BCTRLSENSOR"/>
</dbReference>